<dbReference type="EMBL" id="VJOM01000006">
    <property type="protein sequence ID" value="TSE32912.1"/>
    <property type="molecule type" value="Genomic_DNA"/>
</dbReference>
<feature type="region of interest" description="Disordered" evidence="1">
    <location>
        <begin position="24"/>
        <end position="45"/>
    </location>
</feature>
<organism evidence="2 3">
    <name type="scientific">Tepidimonas taiwanensis</name>
    <dbReference type="NCBI Taxonomy" id="307486"/>
    <lineage>
        <taxon>Bacteria</taxon>
        <taxon>Pseudomonadati</taxon>
        <taxon>Pseudomonadota</taxon>
        <taxon>Betaproteobacteria</taxon>
        <taxon>Burkholderiales</taxon>
        <taxon>Tepidimonas</taxon>
    </lineage>
</organism>
<comment type="caution">
    <text evidence="2">The sequence shown here is derived from an EMBL/GenBank/DDBJ whole genome shotgun (WGS) entry which is preliminary data.</text>
</comment>
<dbReference type="RefSeq" id="WP_156137217.1">
    <property type="nucleotide sequence ID" value="NZ_CP083911.1"/>
</dbReference>
<proteinExistence type="predicted"/>
<reference evidence="2 3" key="1">
    <citation type="submission" date="2019-07" db="EMBL/GenBank/DDBJ databases">
        <title>Tepidimonas taiwanensis I1-1 draft genome.</title>
        <authorList>
            <person name="Da Costa M.S."/>
            <person name="Froufe H.J.C."/>
            <person name="Egas C."/>
            <person name="Albuquerque L."/>
        </authorList>
    </citation>
    <scope>NUCLEOTIDE SEQUENCE [LARGE SCALE GENOMIC DNA]</scope>
    <source>
        <strain evidence="2 3">I1-1</strain>
    </source>
</reference>
<keyword evidence="3" id="KW-1185">Reference proteome</keyword>
<sequence length="45" mass="4207">MTQGPAGVAAAALAAAAMEGRPARRVALSGSRGVSDAAGPTEALA</sequence>
<evidence type="ECO:0000256" key="1">
    <source>
        <dbReference type="SAM" id="MobiDB-lite"/>
    </source>
</evidence>
<evidence type="ECO:0000313" key="2">
    <source>
        <dbReference type="EMBL" id="TSE32912.1"/>
    </source>
</evidence>
<evidence type="ECO:0000313" key="3">
    <source>
        <dbReference type="Proteomes" id="UP000317763"/>
    </source>
</evidence>
<accession>A0A554XAQ3</accession>
<dbReference type="AlphaFoldDB" id="A0A554XAQ3"/>
<dbReference type="Proteomes" id="UP000317763">
    <property type="component" value="Unassembled WGS sequence"/>
</dbReference>
<name>A0A554XAQ3_9BURK</name>
<gene>
    <name evidence="2" type="ORF">Ttaiw_00772</name>
</gene>
<protein>
    <submittedName>
        <fullName evidence="2">Uncharacterized protein</fullName>
    </submittedName>
</protein>